<accession>A0A8T0H498</accession>
<keyword evidence="3" id="KW-1185">Reference proteome</keyword>
<sequence length="534" mass="57971">MASFRKMPVLFMPLAAVLVFLFIGATDATCAAGYKDCDNNYKSNRCEVNILTDVKNCGNCGVKCPTYPYAVSACKAGKCVFTCKAGWKDCNNKWSDGCETDVGKDVHNCGGCGKQCKNVPYASAKCSNYKCMYTCHAGWKNCNNDWTDGCETDVGKDSNNCGGCGSKCNSLIPYASSKCSNCKCEYTCKAGWKDCNKDMKDGCETDVGKDVNNCGSCGSKCNALVPYTSAKCNNYKCEYTCKAGWKDCNKDMKDGCETDVGKDVNNCGSCGTKCNALVPYTSAKCNNYKCEYTCKSGWKDCNKDMKDGCETDVGKDINNCGSCGTKCNLDVPYAYTKCNNYKCEYTCKAGWKNCNNDMKDGCETDVGKDVNNCGSCGTKCNLNVPYASTKCNNHKCEYTCNAGWENCNNDMKDGCETDVGSDVNNCGGCGMKCKDVPYATAACSASKCEYTCEPGWANCNGDWEDGCETDISSDVNNCGDCANVCPEPKIWGGEAKCSDGTCEEKWCIKGWKYSDEKKCCVEDWWPFSSGDGDK</sequence>
<dbReference type="Proteomes" id="UP000822688">
    <property type="component" value="Chromosome 8"/>
</dbReference>
<evidence type="ECO:0008006" key="4">
    <source>
        <dbReference type="Google" id="ProtNLM"/>
    </source>
</evidence>
<name>A0A8T0H498_CERPU</name>
<evidence type="ECO:0000313" key="2">
    <source>
        <dbReference type="EMBL" id="KAG0563932.1"/>
    </source>
</evidence>
<organism evidence="2 3">
    <name type="scientific">Ceratodon purpureus</name>
    <name type="common">Fire moss</name>
    <name type="synonym">Dicranum purpureum</name>
    <dbReference type="NCBI Taxonomy" id="3225"/>
    <lineage>
        <taxon>Eukaryota</taxon>
        <taxon>Viridiplantae</taxon>
        <taxon>Streptophyta</taxon>
        <taxon>Embryophyta</taxon>
        <taxon>Bryophyta</taxon>
        <taxon>Bryophytina</taxon>
        <taxon>Bryopsida</taxon>
        <taxon>Dicranidae</taxon>
        <taxon>Pseudoditrichales</taxon>
        <taxon>Ditrichaceae</taxon>
        <taxon>Ceratodon</taxon>
    </lineage>
</organism>
<gene>
    <name evidence="2" type="ORF">KC19_8G070600</name>
</gene>
<dbReference type="AlphaFoldDB" id="A0A8T0H498"/>
<protein>
    <recommendedName>
        <fullName evidence="4">TNFR-Cys domain-containing protein</fullName>
    </recommendedName>
</protein>
<keyword evidence="1" id="KW-0732">Signal</keyword>
<reference evidence="2" key="1">
    <citation type="submission" date="2020-06" db="EMBL/GenBank/DDBJ databases">
        <title>WGS assembly of Ceratodon purpureus strain R40.</title>
        <authorList>
            <person name="Carey S.B."/>
            <person name="Jenkins J."/>
            <person name="Shu S."/>
            <person name="Lovell J.T."/>
            <person name="Sreedasyam A."/>
            <person name="Maumus F."/>
            <person name="Tiley G.P."/>
            <person name="Fernandez-Pozo N."/>
            <person name="Barry K."/>
            <person name="Chen C."/>
            <person name="Wang M."/>
            <person name="Lipzen A."/>
            <person name="Daum C."/>
            <person name="Saski C.A."/>
            <person name="Payton A.C."/>
            <person name="Mcbreen J.C."/>
            <person name="Conrad R.E."/>
            <person name="Kollar L.M."/>
            <person name="Olsson S."/>
            <person name="Huttunen S."/>
            <person name="Landis J.B."/>
            <person name="Wickett N.J."/>
            <person name="Johnson M.G."/>
            <person name="Rensing S.A."/>
            <person name="Grimwood J."/>
            <person name="Schmutz J."/>
            <person name="Mcdaniel S.F."/>
        </authorList>
    </citation>
    <scope>NUCLEOTIDE SEQUENCE</scope>
    <source>
        <strain evidence="2">R40</strain>
    </source>
</reference>
<proteinExistence type="predicted"/>
<evidence type="ECO:0000313" key="3">
    <source>
        <dbReference type="Proteomes" id="UP000822688"/>
    </source>
</evidence>
<feature type="chain" id="PRO_5035795470" description="TNFR-Cys domain-containing protein" evidence="1">
    <location>
        <begin position="29"/>
        <end position="534"/>
    </location>
</feature>
<evidence type="ECO:0000256" key="1">
    <source>
        <dbReference type="SAM" id="SignalP"/>
    </source>
</evidence>
<feature type="signal peptide" evidence="1">
    <location>
        <begin position="1"/>
        <end position="28"/>
    </location>
</feature>
<dbReference type="EMBL" id="CM026429">
    <property type="protein sequence ID" value="KAG0563932.1"/>
    <property type="molecule type" value="Genomic_DNA"/>
</dbReference>
<dbReference type="OrthoDB" id="2013942at2759"/>
<comment type="caution">
    <text evidence="2">The sequence shown here is derived from an EMBL/GenBank/DDBJ whole genome shotgun (WGS) entry which is preliminary data.</text>
</comment>